<dbReference type="EC" id="2.1.1.72" evidence="1"/>
<evidence type="ECO:0000256" key="4">
    <source>
        <dbReference type="ARBA" id="ARBA00047942"/>
    </source>
</evidence>
<comment type="catalytic activity">
    <reaction evidence="4">
        <text>a 2'-deoxyadenosine in DNA + S-adenosyl-L-methionine = an N(6)-methyl-2'-deoxyadenosine in DNA + S-adenosyl-L-homocysteine + H(+)</text>
        <dbReference type="Rhea" id="RHEA:15197"/>
        <dbReference type="Rhea" id="RHEA-COMP:12418"/>
        <dbReference type="Rhea" id="RHEA-COMP:12419"/>
        <dbReference type="ChEBI" id="CHEBI:15378"/>
        <dbReference type="ChEBI" id="CHEBI:57856"/>
        <dbReference type="ChEBI" id="CHEBI:59789"/>
        <dbReference type="ChEBI" id="CHEBI:90615"/>
        <dbReference type="ChEBI" id="CHEBI:90616"/>
        <dbReference type="EC" id="2.1.1.72"/>
    </reaction>
</comment>
<reference evidence="6" key="1">
    <citation type="submission" date="2019-08" db="EMBL/GenBank/DDBJ databases">
        <authorList>
            <person name="Kucharzyk K."/>
            <person name="Murdoch R.W."/>
            <person name="Higgins S."/>
            <person name="Loffler F."/>
        </authorList>
    </citation>
    <scope>NUCLEOTIDE SEQUENCE</scope>
</reference>
<evidence type="ECO:0000256" key="2">
    <source>
        <dbReference type="ARBA" id="ARBA00022603"/>
    </source>
</evidence>
<evidence type="ECO:0000259" key="5">
    <source>
        <dbReference type="Pfam" id="PF12950"/>
    </source>
</evidence>
<feature type="domain" description="TaqI-like C-terminal specificity" evidence="5">
    <location>
        <begin position="89"/>
        <end position="205"/>
    </location>
</feature>
<evidence type="ECO:0000313" key="6">
    <source>
        <dbReference type="EMBL" id="MPM98852.1"/>
    </source>
</evidence>
<dbReference type="Pfam" id="PF12950">
    <property type="entry name" value="TaqI_C"/>
    <property type="match status" value="1"/>
</dbReference>
<name>A0A645EE28_9ZZZZ</name>
<evidence type="ECO:0000256" key="1">
    <source>
        <dbReference type="ARBA" id="ARBA00011900"/>
    </source>
</evidence>
<gene>
    <name evidence="6" type="ORF">SDC9_146042</name>
</gene>
<accession>A0A645EE28</accession>
<dbReference type="InterPro" id="IPR050953">
    <property type="entry name" value="N4_N6_ade-DNA_methylase"/>
</dbReference>
<dbReference type="AlphaFoldDB" id="A0A645EE28"/>
<dbReference type="PANTHER" id="PTHR33841">
    <property type="entry name" value="DNA METHYLTRANSFERASE YEEA-RELATED"/>
    <property type="match status" value="1"/>
</dbReference>
<dbReference type="InterPro" id="IPR023135">
    <property type="entry name" value="N6_DNA_MeTrfase_TaqI_C"/>
</dbReference>
<sequence>MQIYQPETIDSLDSTLPVCEYEQGYFSVQPFQRFRIFFDLKLRSLVEKIEAASTTLKQYASGHTGIRSLTKQNEIISLQRCGDTWHRGLISGRQINRYDIAYQGHWLNIHPELLYKGGWKESIVKQRKILIRQTGDTIIAGIDNDGHYHLNNIHSFVLKETEITLDYLLMILNSRLMSFYYHITSMEYGRPMAQTDIETLELLPIVVNDPINSQAAELVAAISECARKAALDGSDAYKRKFQSVDEYLNQIVYRIYHLSDEEINSIEHYEKIISKRFQRRIRS</sequence>
<dbReference type="Gene3D" id="3.90.220.10">
    <property type="entry name" value="Adenine-n6-DNA-methyltransferase Taqi, Chain A, domain 2"/>
    <property type="match status" value="1"/>
</dbReference>
<dbReference type="GO" id="GO:0009007">
    <property type="term" value="F:site-specific DNA-methyltransferase (adenine-specific) activity"/>
    <property type="evidence" value="ECO:0007669"/>
    <property type="project" value="UniProtKB-EC"/>
</dbReference>
<proteinExistence type="predicted"/>
<dbReference type="GO" id="GO:0032259">
    <property type="term" value="P:methylation"/>
    <property type="evidence" value="ECO:0007669"/>
    <property type="project" value="UniProtKB-KW"/>
</dbReference>
<dbReference type="InterPro" id="IPR025931">
    <property type="entry name" value="TaqI_C"/>
</dbReference>
<comment type="caution">
    <text evidence="6">The sequence shown here is derived from an EMBL/GenBank/DDBJ whole genome shotgun (WGS) entry which is preliminary data.</text>
</comment>
<keyword evidence="2" id="KW-0489">Methyltransferase</keyword>
<organism evidence="6">
    <name type="scientific">bioreactor metagenome</name>
    <dbReference type="NCBI Taxonomy" id="1076179"/>
    <lineage>
        <taxon>unclassified sequences</taxon>
        <taxon>metagenomes</taxon>
        <taxon>ecological metagenomes</taxon>
    </lineage>
</organism>
<protein>
    <recommendedName>
        <fullName evidence="1">site-specific DNA-methyltransferase (adenine-specific)</fullName>
        <ecNumber evidence="1">2.1.1.72</ecNumber>
    </recommendedName>
</protein>
<evidence type="ECO:0000256" key="3">
    <source>
        <dbReference type="ARBA" id="ARBA00022679"/>
    </source>
</evidence>
<dbReference type="EMBL" id="VSSQ01044982">
    <property type="protein sequence ID" value="MPM98852.1"/>
    <property type="molecule type" value="Genomic_DNA"/>
</dbReference>
<keyword evidence="3" id="KW-0808">Transferase</keyword>
<dbReference type="PANTHER" id="PTHR33841:SF1">
    <property type="entry name" value="DNA METHYLTRANSFERASE A"/>
    <property type="match status" value="1"/>
</dbReference>